<keyword evidence="6 7" id="KW-0408">Iron</keyword>
<keyword evidence="5" id="KW-0560">Oxidoreductase</keyword>
<dbReference type="Gene3D" id="1.10.760.10">
    <property type="entry name" value="Cytochrome c-like domain"/>
    <property type="match status" value="2"/>
</dbReference>
<gene>
    <name evidence="9" type="ORF">FBZ89_102323</name>
</gene>
<comment type="caution">
    <text evidence="9">The sequence shown here is derived from an EMBL/GenBank/DDBJ whole genome shotgun (WGS) entry which is preliminary data.</text>
</comment>
<dbReference type="GO" id="GO:0020037">
    <property type="term" value="F:heme binding"/>
    <property type="evidence" value="ECO:0007669"/>
    <property type="project" value="InterPro"/>
</dbReference>
<dbReference type="PANTHER" id="PTHR30600">
    <property type="entry name" value="CYTOCHROME C PEROXIDASE-RELATED"/>
    <property type="match status" value="1"/>
</dbReference>
<evidence type="ECO:0000256" key="4">
    <source>
        <dbReference type="ARBA" id="ARBA00022729"/>
    </source>
</evidence>
<keyword evidence="9" id="KW-0575">Peroxidase</keyword>
<dbReference type="InterPro" id="IPR051395">
    <property type="entry name" value="Cytochrome_c_Peroxidase/MauG"/>
</dbReference>
<dbReference type="GO" id="GO:0004130">
    <property type="term" value="F:cytochrome-c peroxidase activity"/>
    <property type="evidence" value="ECO:0007669"/>
    <property type="project" value="TreeGrafter"/>
</dbReference>
<dbReference type="InterPro" id="IPR004852">
    <property type="entry name" value="Di-haem_cyt_c_peroxidsae"/>
</dbReference>
<evidence type="ECO:0000256" key="6">
    <source>
        <dbReference type="ARBA" id="ARBA00023004"/>
    </source>
</evidence>
<protein>
    <submittedName>
        <fullName evidence="9">Cytochrome c peroxidase</fullName>
    </submittedName>
</protein>
<dbReference type="PROSITE" id="PS51007">
    <property type="entry name" value="CYTC"/>
    <property type="match status" value="2"/>
</dbReference>
<feature type="domain" description="Cytochrome c" evidence="8">
    <location>
        <begin position="65"/>
        <end position="194"/>
    </location>
</feature>
<evidence type="ECO:0000256" key="1">
    <source>
        <dbReference type="ARBA" id="ARBA00004196"/>
    </source>
</evidence>
<keyword evidence="2 7" id="KW-0349">Heme</keyword>
<keyword evidence="3 7" id="KW-0479">Metal-binding</keyword>
<dbReference type="GO" id="GO:0046872">
    <property type="term" value="F:metal ion binding"/>
    <property type="evidence" value="ECO:0007669"/>
    <property type="project" value="UniProtKB-KW"/>
</dbReference>
<evidence type="ECO:0000256" key="2">
    <source>
        <dbReference type="ARBA" id="ARBA00022617"/>
    </source>
</evidence>
<proteinExistence type="predicted"/>
<evidence type="ECO:0000256" key="5">
    <source>
        <dbReference type="ARBA" id="ARBA00023002"/>
    </source>
</evidence>
<dbReference type="GO" id="GO:0009055">
    <property type="term" value="F:electron transfer activity"/>
    <property type="evidence" value="ECO:0007669"/>
    <property type="project" value="InterPro"/>
</dbReference>
<evidence type="ECO:0000256" key="7">
    <source>
        <dbReference type="PROSITE-ProRule" id="PRU00433"/>
    </source>
</evidence>
<dbReference type="Proteomes" id="UP000319859">
    <property type="component" value="Unassembled WGS sequence"/>
</dbReference>
<dbReference type="EMBL" id="VITN01000002">
    <property type="protein sequence ID" value="TWB23566.1"/>
    <property type="molecule type" value="Genomic_DNA"/>
</dbReference>
<dbReference type="AlphaFoldDB" id="A0A560FPL0"/>
<dbReference type="InterPro" id="IPR036909">
    <property type="entry name" value="Cyt_c-like_dom_sf"/>
</dbReference>
<comment type="subcellular location">
    <subcellularLocation>
        <location evidence="1">Cell envelope</location>
    </subcellularLocation>
</comment>
<dbReference type="PANTHER" id="PTHR30600:SF10">
    <property type="entry name" value="BLL6722 PROTEIN"/>
    <property type="match status" value="1"/>
</dbReference>
<dbReference type="SUPFAM" id="SSF46626">
    <property type="entry name" value="Cytochrome c"/>
    <property type="match status" value="2"/>
</dbReference>
<reference evidence="9 10" key="1">
    <citation type="submission" date="2019-06" db="EMBL/GenBank/DDBJ databases">
        <title>Genomic Encyclopedia of Type Strains, Phase IV (KMG-V): Genome sequencing to study the core and pangenomes of soil and plant-associated prokaryotes.</title>
        <authorList>
            <person name="Whitman W."/>
        </authorList>
    </citation>
    <scope>NUCLEOTIDE SEQUENCE [LARGE SCALE GENOMIC DNA]</scope>
    <source>
        <strain evidence="9 10">BR 11880</strain>
    </source>
</reference>
<dbReference type="GO" id="GO:0030313">
    <property type="term" value="C:cell envelope"/>
    <property type="evidence" value="ECO:0007669"/>
    <property type="project" value="UniProtKB-SubCell"/>
</dbReference>
<organism evidence="9 10">
    <name type="scientific">Nitrospirillum amazonense</name>
    <dbReference type="NCBI Taxonomy" id="28077"/>
    <lineage>
        <taxon>Bacteria</taxon>
        <taxon>Pseudomonadati</taxon>
        <taxon>Pseudomonadota</taxon>
        <taxon>Alphaproteobacteria</taxon>
        <taxon>Rhodospirillales</taxon>
        <taxon>Azospirillaceae</taxon>
        <taxon>Nitrospirillum</taxon>
    </lineage>
</organism>
<accession>A0A560FPL0</accession>
<sequence>MFPFFIVSLLLKVLYAATKKRIPRRGRGTLGAAIFLGLGVGWMGTAPSATAQGLGREEVRRQAAALAEVGRRLFFDPGLSANGSLACASCHDPAHAFGPPDGAAVRLGGADGRTPGLRAVPSLKYLQDVPPFAEHYRTPEDEGDESIDNGPTGGLTWDGRVDGQREQARVPLFSPFEMGNIDPADLSARLERAGYGAQLRAAVGVTAGEQVDVVDLALRALDVFQQDGPLFHPYTSKYDAYLAGKATLTEDERRGLEAFEDPARGNCASCHVSRRGNDGTPPHFTDYGLIAIGVPRNRDIPANADPGYFDQGLCGPLRTDFTGVADYCGRFRTPTLRNVALRQVFMHNGIFHTLRQVMEFYAERDSDPGKWYPRRVDGSVMTFDDMPAAAHGAVPAAINMEAPFGRRPGDAPALNERDIHDIIAFLGTLTDGWSAPKTPGPPETAGP</sequence>
<evidence type="ECO:0000313" key="10">
    <source>
        <dbReference type="Proteomes" id="UP000319859"/>
    </source>
</evidence>
<evidence type="ECO:0000256" key="3">
    <source>
        <dbReference type="ARBA" id="ARBA00022723"/>
    </source>
</evidence>
<evidence type="ECO:0000313" key="9">
    <source>
        <dbReference type="EMBL" id="TWB23566.1"/>
    </source>
</evidence>
<keyword evidence="4" id="KW-0732">Signal</keyword>
<evidence type="ECO:0000259" key="8">
    <source>
        <dbReference type="PROSITE" id="PS51007"/>
    </source>
</evidence>
<feature type="domain" description="Cytochrome c" evidence="8">
    <location>
        <begin position="250"/>
        <end position="430"/>
    </location>
</feature>
<dbReference type="InterPro" id="IPR009056">
    <property type="entry name" value="Cyt_c-like_dom"/>
</dbReference>
<name>A0A560FPL0_9PROT</name>
<dbReference type="Pfam" id="PF03150">
    <property type="entry name" value="CCP_MauG"/>
    <property type="match status" value="1"/>
</dbReference>